<dbReference type="GO" id="GO:0034220">
    <property type="term" value="P:monoatomic ion transmembrane transport"/>
    <property type="evidence" value="ECO:0007669"/>
    <property type="project" value="UniProtKB-KW"/>
</dbReference>
<keyword evidence="3" id="KW-0813">Transport</keyword>
<dbReference type="SUPFAM" id="SSF81324">
    <property type="entry name" value="Voltage-gated potassium channels"/>
    <property type="match status" value="1"/>
</dbReference>
<feature type="domain" description="Potassium channel" evidence="2">
    <location>
        <begin position="241"/>
        <end position="289"/>
    </location>
</feature>
<keyword evidence="1" id="KW-1133">Transmembrane helix</keyword>
<evidence type="ECO:0000259" key="2">
    <source>
        <dbReference type="Pfam" id="PF07885"/>
    </source>
</evidence>
<organism evidence="3 4">
    <name type="scientific">Clostridium tanneri</name>
    <dbReference type="NCBI Taxonomy" id="3037988"/>
    <lineage>
        <taxon>Bacteria</taxon>
        <taxon>Bacillati</taxon>
        <taxon>Bacillota</taxon>
        <taxon>Clostridia</taxon>
        <taxon>Eubacteriales</taxon>
        <taxon>Clostridiaceae</taxon>
        <taxon>Clostridium</taxon>
    </lineage>
</organism>
<accession>A0ABU4JUZ6</accession>
<dbReference type="Proteomes" id="UP001281656">
    <property type="component" value="Unassembled WGS sequence"/>
</dbReference>
<dbReference type="Gene3D" id="1.10.287.70">
    <property type="match status" value="1"/>
</dbReference>
<keyword evidence="3" id="KW-0406">Ion transport</keyword>
<evidence type="ECO:0000256" key="1">
    <source>
        <dbReference type="SAM" id="Phobius"/>
    </source>
</evidence>
<name>A0ABU4JUZ6_9CLOT</name>
<dbReference type="Pfam" id="PF07885">
    <property type="entry name" value="Ion_trans_2"/>
    <property type="match status" value="1"/>
</dbReference>
<dbReference type="EMBL" id="JARUJP010000014">
    <property type="protein sequence ID" value="MDW8801963.1"/>
    <property type="molecule type" value="Genomic_DNA"/>
</dbReference>
<evidence type="ECO:0000313" key="3">
    <source>
        <dbReference type="EMBL" id="MDW8801963.1"/>
    </source>
</evidence>
<keyword evidence="3" id="KW-0407">Ion channel</keyword>
<protein>
    <submittedName>
        <fullName evidence="3">Potassium channel family protein</fullName>
    </submittedName>
</protein>
<keyword evidence="1" id="KW-0472">Membrane</keyword>
<reference evidence="3 4" key="1">
    <citation type="submission" date="2023-04" db="EMBL/GenBank/DDBJ databases">
        <title>Clostridium tannerae sp. nov., isolated from the fecal material of an alpaca.</title>
        <authorList>
            <person name="Miller S."/>
            <person name="Hendry M."/>
            <person name="King J."/>
            <person name="Sankaranarayanan K."/>
            <person name="Lawson P.A."/>
        </authorList>
    </citation>
    <scope>NUCLEOTIDE SEQUENCE [LARGE SCALE GENOMIC DNA]</scope>
    <source>
        <strain evidence="3 4">A1-XYC3</strain>
    </source>
</reference>
<gene>
    <name evidence="3" type="ORF">P8V03_12470</name>
</gene>
<feature type="transmembrane region" description="Helical" evidence="1">
    <location>
        <begin position="15"/>
        <end position="35"/>
    </location>
</feature>
<keyword evidence="1" id="KW-0812">Transmembrane</keyword>
<comment type="caution">
    <text evidence="3">The sequence shown here is derived from an EMBL/GenBank/DDBJ whole genome shotgun (WGS) entry which is preliminary data.</text>
</comment>
<proteinExistence type="predicted"/>
<evidence type="ECO:0000313" key="4">
    <source>
        <dbReference type="Proteomes" id="UP001281656"/>
    </source>
</evidence>
<sequence>MNLLDIVSNMRKRSLLTILGILYLSTLITFGIIYWKVANISSGEFFVFQNDININTKVTAFKKALKLNINNREFNNTISDLIVSEEYRRPIVKLEDTEHKKEKNFNVFTFENPLGEIWANYYYLSFQGKGITHMKVESCEEQFVNSKFSCYKLKISLYKVISNDKNDSFILYNKGNKMKRVNNMVIWVKDYPRIEEELFKKGSYFYPLSFYFTNLMENSVSFPDDSPLVLKGVANGSFKYPLWNFMYFSAVTITTLGYGDILPNSTLVRILVMFETTFGVVITGMFASCLFWNKI</sequence>
<feature type="transmembrane region" description="Helical" evidence="1">
    <location>
        <begin position="270"/>
        <end position="292"/>
    </location>
</feature>
<dbReference type="InterPro" id="IPR013099">
    <property type="entry name" value="K_chnl_dom"/>
</dbReference>
<keyword evidence="4" id="KW-1185">Reference proteome</keyword>
<dbReference type="RefSeq" id="WP_318798350.1">
    <property type="nucleotide sequence ID" value="NZ_JARUJP010000014.1"/>
</dbReference>